<reference evidence="3" key="1">
    <citation type="submission" date="2014-12" db="EMBL/GenBank/DDBJ databases">
        <title>Complete Genome Sequencing of Pandoraea pulmonicola DSM 16583.</title>
        <authorList>
            <person name="Chan K.-G."/>
        </authorList>
    </citation>
    <scope>NUCLEOTIDE SEQUENCE [LARGE SCALE GENOMIC DNA]</scope>
    <source>
        <strain evidence="3">DSM 16583</strain>
    </source>
</reference>
<proteinExistence type="predicted"/>
<dbReference type="EMBL" id="CP010310">
    <property type="protein sequence ID" value="AJC22565.1"/>
    <property type="molecule type" value="Genomic_DNA"/>
</dbReference>
<name>A0AAJ5D2V0_PANPU</name>
<protein>
    <submittedName>
        <fullName evidence="2">Predicted neuraminidase (Sialidase)</fullName>
    </submittedName>
</protein>
<dbReference type="RefSeq" id="WP_039411617.1">
    <property type="nucleotide sequence ID" value="NZ_CP010310.2"/>
</dbReference>
<dbReference type="AlphaFoldDB" id="A0AAJ5D2V0"/>
<dbReference type="SUPFAM" id="SSF50939">
    <property type="entry name" value="Sialidases"/>
    <property type="match status" value="1"/>
</dbReference>
<dbReference type="Proteomes" id="UP000035086">
    <property type="component" value="Chromosome"/>
</dbReference>
<organism evidence="2 4">
    <name type="scientific">Pandoraea pulmonicola</name>
    <dbReference type="NCBI Taxonomy" id="93221"/>
    <lineage>
        <taxon>Bacteria</taxon>
        <taxon>Pseudomonadati</taxon>
        <taxon>Pseudomonadota</taxon>
        <taxon>Betaproteobacteria</taxon>
        <taxon>Burkholderiales</taxon>
        <taxon>Burkholderiaceae</taxon>
        <taxon>Pandoraea</taxon>
    </lineage>
</organism>
<dbReference type="Proteomes" id="UP000254589">
    <property type="component" value="Unassembled WGS sequence"/>
</dbReference>
<reference evidence="2 4" key="3">
    <citation type="submission" date="2018-06" db="EMBL/GenBank/DDBJ databases">
        <authorList>
            <consortium name="Pathogen Informatics"/>
            <person name="Doyle S."/>
        </authorList>
    </citation>
    <scope>NUCLEOTIDE SEQUENCE [LARGE SCALE GENOMIC DNA]</scope>
    <source>
        <strain evidence="2 4">NCTC13159</strain>
    </source>
</reference>
<dbReference type="InterPro" id="IPR036278">
    <property type="entry name" value="Sialidase_sf"/>
</dbReference>
<evidence type="ECO:0000313" key="2">
    <source>
        <dbReference type="EMBL" id="SUA93246.1"/>
    </source>
</evidence>
<sequence length="313" mass="34067">MSEDNQRFCGGNETIPPQILDQVPNVTIHGPPAVAFYNGKIYLAYAPEGDQFLGQIWTTNFDGTNWSQPFQLLFPSNTFNPALGVYQGVLYCAADNGDQAWHMTFDGAIWAPAKAIPNSPQISTNPSLAANSETLYVAYQKDQSNDVWYQTFDGINWSQPAPTPAEAAVQGASGAVGLAADPDGNVYLAYQSVDSNSIPTGQLWYTTLNGKNWSPPAQVPSVSIFAEPALTFYNGTLYCLHLRSSVNNAQNLSYLTFDGESWSGDTPLTESPMSLQSPAIAPVLANFANRGPGLYFFVTTTVFNVFYFYRAPS</sequence>
<dbReference type="KEGG" id="ppul:RO07_22610"/>
<dbReference type="Gene3D" id="2.120.10.80">
    <property type="entry name" value="Kelch-type beta propeller"/>
    <property type="match status" value="1"/>
</dbReference>
<evidence type="ECO:0000313" key="3">
    <source>
        <dbReference type="Proteomes" id="UP000035086"/>
    </source>
</evidence>
<gene>
    <name evidence="2" type="ORF">NCTC13159_04804</name>
    <name evidence="1" type="ORF">RO07_22610</name>
</gene>
<dbReference type="InterPro" id="IPR015915">
    <property type="entry name" value="Kelch-typ_b-propeller"/>
</dbReference>
<accession>A0AAJ5D2V0</accession>
<dbReference type="CDD" id="cd15482">
    <property type="entry name" value="Sialidase_non-viral"/>
    <property type="match status" value="1"/>
</dbReference>
<evidence type="ECO:0000313" key="4">
    <source>
        <dbReference type="Proteomes" id="UP000254589"/>
    </source>
</evidence>
<keyword evidence="3" id="KW-1185">Reference proteome</keyword>
<evidence type="ECO:0000313" key="1">
    <source>
        <dbReference type="EMBL" id="AJC22565.1"/>
    </source>
</evidence>
<dbReference type="EMBL" id="UGSJ01000001">
    <property type="protein sequence ID" value="SUA93246.1"/>
    <property type="molecule type" value="Genomic_DNA"/>
</dbReference>
<reference evidence="1" key="2">
    <citation type="submission" date="2016-11" db="EMBL/GenBank/DDBJ databases">
        <title>Complete Genome Sequencing of Pandoraea pulmonicola DSM 16583.</title>
        <authorList>
            <person name="Chan K.-G."/>
        </authorList>
    </citation>
    <scope>NUCLEOTIDE SEQUENCE</scope>
    <source>
        <strain evidence="1">DSM 16583</strain>
    </source>
</reference>